<evidence type="ECO:0000313" key="1">
    <source>
        <dbReference type="EMBL" id="WAR04744.1"/>
    </source>
</evidence>
<accession>A0ABY7E8L6</accession>
<evidence type="ECO:0000313" key="2">
    <source>
        <dbReference type="Proteomes" id="UP001164746"/>
    </source>
</evidence>
<keyword evidence="2" id="KW-1185">Reference proteome</keyword>
<protein>
    <submittedName>
        <fullName evidence="1">Uncharacterized protein</fullName>
    </submittedName>
</protein>
<organism evidence="1 2">
    <name type="scientific">Mya arenaria</name>
    <name type="common">Soft-shell clam</name>
    <dbReference type="NCBI Taxonomy" id="6604"/>
    <lineage>
        <taxon>Eukaryota</taxon>
        <taxon>Metazoa</taxon>
        <taxon>Spiralia</taxon>
        <taxon>Lophotrochozoa</taxon>
        <taxon>Mollusca</taxon>
        <taxon>Bivalvia</taxon>
        <taxon>Autobranchia</taxon>
        <taxon>Heteroconchia</taxon>
        <taxon>Euheterodonta</taxon>
        <taxon>Imparidentia</taxon>
        <taxon>Neoheterodontei</taxon>
        <taxon>Myida</taxon>
        <taxon>Myoidea</taxon>
        <taxon>Myidae</taxon>
        <taxon>Mya</taxon>
    </lineage>
</organism>
<name>A0ABY7E8L6_MYAAR</name>
<dbReference type="EMBL" id="CP111016">
    <property type="protein sequence ID" value="WAR04744.1"/>
    <property type="molecule type" value="Genomic_DNA"/>
</dbReference>
<dbReference type="Proteomes" id="UP001164746">
    <property type="component" value="Chromosome 5"/>
</dbReference>
<reference evidence="1" key="1">
    <citation type="submission" date="2022-11" db="EMBL/GenBank/DDBJ databases">
        <title>Centuries of genome instability and evolution in soft-shell clam transmissible cancer (bioRxiv).</title>
        <authorList>
            <person name="Hart S.F.M."/>
            <person name="Yonemitsu M.A."/>
            <person name="Giersch R.M."/>
            <person name="Beal B.F."/>
            <person name="Arriagada G."/>
            <person name="Davis B.W."/>
            <person name="Ostrander E.A."/>
            <person name="Goff S.P."/>
            <person name="Metzger M.J."/>
        </authorList>
    </citation>
    <scope>NUCLEOTIDE SEQUENCE</scope>
    <source>
        <strain evidence="1">MELC-2E11</strain>
        <tissue evidence="1">Siphon/mantle</tissue>
    </source>
</reference>
<sequence length="127" mass="13816">MHDRFADNDDAAILTAMSNIFNPVVQKTDKANDVVVASEYLCSLGYDNCREDLELFMSSMHSLVDSGSKVVKHTKDAANLVMKKKDMYPAAAELALETTSALIFVMVSGFTDGFLFSSGSPACSIEF</sequence>
<gene>
    <name evidence="1" type="ORF">MAR_020113</name>
</gene>
<proteinExistence type="predicted"/>